<evidence type="ECO:0000256" key="3">
    <source>
        <dbReference type="ARBA" id="ARBA00022544"/>
    </source>
</evidence>
<dbReference type="InterPro" id="IPR038501">
    <property type="entry name" value="Spore_GerAC_C_sf"/>
</dbReference>
<dbReference type="PANTHER" id="PTHR35789:SF1">
    <property type="entry name" value="SPORE GERMINATION PROTEIN B3"/>
    <property type="match status" value="1"/>
</dbReference>
<name>A0ABS7D660_9BACL</name>
<dbReference type="EMBL" id="JAHZIJ010000006">
    <property type="protein sequence ID" value="MBW7475365.1"/>
    <property type="molecule type" value="Genomic_DNA"/>
</dbReference>
<dbReference type="Gene3D" id="3.30.300.210">
    <property type="entry name" value="Nutrient germinant receptor protein C, domain 3"/>
    <property type="match status" value="1"/>
</dbReference>
<organism evidence="10 11">
    <name type="scientific">Paenibacillus oenotherae</name>
    <dbReference type="NCBI Taxonomy" id="1435645"/>
    <lineage>
        <taxon>Bacteria</taxon>
        <taxon>Bacillati</taxon>
        <taxon>Bacillota</taxon>
        <taxon>Bacilli</taxon>
        <taxon>Bacillales</taxon>
        <taxon>Paenibacillaceae</taxon>
        <taxon>Paenibacillus</taxon>
    </lineage>
</organism>
<keyword evidence="11" id="KW-1185">Reference proteome</keyword>
<feature type="domain" description="Spore germination GerAC-like C-terminal" evidence="8">
    <location>
        <begin position="218"/>
        <end position="375"/>
    </location>
</feature>
<comment type="subcellular location">
    <subcellularLocation>
        <location evidence="1">Membrane</location>
        <topology evidence="1">Lipid-anchor</topology>
    </subcellularLocation>
</comment>
<dbReference type="PANTHER" id="PTHR35789">
    <property type="entry name" value="SPORE GERMINATION PROTEIN B3"/>
    <property type="match status" value="1"/>
</dbReference>
<comment type="similarity">
    <text evidence="2">Belongs to the GerABKC lipoprotein family.</text>
</comment>
<keyword evidence="7" id="KW-0449">Lipoprotein</keyword>
<dbReference type="InterPro" id="IPR057336">
    <property type="entry name" value="GerAC_N"/>
</dbReference>
<dbReference type="Proteomes" id="UP000812277">
    <property type="component" value="Unassembled WGS sequence"/>
</dbReference>
<keyword evidence="6" id="KW-0564">Palmitate</keyword>
<evidence type="ECO:0000313" key="11">
    <source>
        <dbReference type="Proteomes" id="UP000812277"/>
    </source>
</evidence>
<dbReference type="NCBIfam" id="TIGR02887">
    <property type="entry name" value="spore_ger_x_C"/>
    <property type="match status" value="1"/>
</dbReference>
<evidence type="ECO:0000259" key="8">
    <source>
        <dbReference type="Pfam" id="PF05504"/>
    </source>
</evidence>
<gene>
    <name evidence="10" type="ORF">K0T92_11450</name>
</gene>
<dbReference type="PROSITE" id="PS51257">
    <property type="entry name" value="PROKAR_LIPOPROTEIN"/>
    <property type="match status" value="1"/>
</dbReference>
<evidence type="ECO:0000256" key="7">
    <source>
        <dbReference type="ARBA" id="ARBA00023288"/>
    </source>
</evidence>
<protein>
    <submittedName>
        <fullName evidence="10">Ger(X)C family spore germination protein</fullName>
    </submittedName>
</protein>
<sequence length="380" mass="43420">MKSSFVVKVPVIFVLLFGLTGCWGSSDIQNMAYATAIGIDYNKGHYIAYVQVLNFSNVAKVESVEIGKPLASWIGKGIGRTITEALEGVVDTSQLRIFWGHVKTVIVTESVMKNGIDYIYEAFNRYREVRYTVTVYGTDEDIPTLLAQKSLLNFSPLDSLLVNPTQNYQRNAYIQPLMGFQFIAKTNEPGNSTLLPALSLNQSAWKEDAEQRTMFTISGAFVFNSDHYVTRLSLQDLVGLRWMIDKMKGTSVHVPDVPHPAASLILKRQTKKITPLIRSKEIRFRIRLKFLAEIIELRKDKDIKEIGRETEQVIRDEIMETYRKGIAKNCDVYQLSEVLYQQHPKVWKREFSDKSFPLHEDSIDIEVSVDIRSSGKYKMK</sequence>
<evidence type="ECO:0000256" key="2">
    <source>
        <dbReference type="ARBA" id="ARBA00007886"/>
    </source>
</evidence>
<dbReference type="InterPro" id="IPR008844">
    <property type="entry name" value="Spore_GerAC-like"/>
</dbReference>
<keyword evidence="4" id="KW-0732">Signal</keyword>
<evidence type="ECO:0000313" key="10">
    <source>
        <dbReference type="EMBL" id="MBW7475365.1"/>
    </source>
</evidence>
<evidence type="ECO:0000256" key="5">
    <source>
        <dbReference type="ARBA" id="ARBA00023136"/>
    </source>
</evidence>
<reference evidence="10 11" key="1">
    <citation type="submission" date="2021-07" db="EMBL/GenBank/DDBJ databases">
        <title>Paenibacillus radiodurans sp. nov., isolated from the southeastern edge of Tengger Desert.</title>
        <authorList>
            <person name="Zhang G."/>
        </authorList>
    </citation>
    <scope>NUCLEOTIDE SEQUENCE [LARGE SCALE GENOMIC DNA]</scope>
    <source>
        <strain evidence="10 11">DT7-4</strain>
    </source>
</reference>
<accession>A0ABS7D660</accession>
<dbReference type="Pfam" id="PF25198">
    <property type="entry name" value="Spore_GerAC_N"/>
    <property type="match status" value="1"/>
</dbReference>
<comment type="caution">
    <text evidence="10">The sequence shown here is derived from an EMBL/GenBank/DDBJ whole genome shotgun (WGS) entry which is preliminary data.</text>
</comment>
<keyword evidence="5" id="KW-0472">Membrane</keyword>
<evidence type="ECO:0000256" key="6">
    <source>
        <dbReference type="ARBA" id="ARBA00023139"/>
    </source>
</evidence>
<evidence type="ECO:0000259" key="9">
    <source>
        <dbReference type="Pfam" id="PF25198"/>
    </source>
</evidence>
<keyword evidence="3" id="KW-0309">Germination</keyword>
<dbReference type="RefSeq" id="WP_219872601.1">
    <property type="nucleotide sequence ID" value="NZ_JAHZIJ010000006.1"/>
</dbReference>
<proteinExistence type="inferred from homology"/>
<dbReference type="Pfam" id="PF05504">
    <property type="entry name" value="Spore_GerAC"/>
    <property type="match status" value="1"/>
</dbReference>
<feature type="domain" description="Spore germination protein N-terminal" evidence="9">
    <location>
        <begin position="25"/>
        <end position="199"/>
    </location>
</feature>
<dbReference type="InterPro" id="IPR046953">
    <property type="entry name" value="Spore_GerAC-like_C"/>
</dbReference>
<evidence type="ECO:0000256" key="1">
    <source>
        <dbReference type="ARBA" id="ARBA00004635"/>
    </source>
</evidence>
<evidence type="ECO:0000256" key="4">
    <source>
        <dbReference type="ARBA" id="ARBA00022729"/>
    </source>
</evidence>